<keyword evidence="2" id="KW-0268">Exocytosis</keyword>
<comment type="subcellular location">
    <subcellularLocation>
        <location evidence="1">Target cell membrane</location>
    </subcellularLocation>
</comment>
<keyword evidence="6 12" id="KW-0040">ANK repeat</keyword>
<evidence type="ECO:0000256" key="2">
    <source>
        <dbReference type="ARBA" id="ARBA00022483"/>
    </source>
</evidence>
<evidence type="ECO:0000256" key="4">
    <source>
        <dbReference type="ARBA" id="ARBA00022737"/>
    </source>
</evidence>
<dbReference type="SUPFAM" id="SSF48403">
    <property type="entry name" value="Ankyrin repeat"/>
    <property type="match status" value="1"/>
</dbReference>
<evidence type="ECO:0000313" key="13">
    <source>
        <dbReference type="EMBL" id="OQR66191.1"/>
    </source>
</evidence>
<comment type="subunit">
    <text evidence="10">Homotetramer in membranes.</text>
</comment>
<evidence type="ECO:0000256" key="5">
    <source>
        <dbReference type="ARBA" id="ARBA00023028"/>
    </source>
</evidence>
<evidence type="ECO:0000256" key="6">
    <source>
        <dbReference type="ARBA" id="ARBA00023043"/>
    </source>
</evidence>
<evidence type="ECO:0000256" key="3">
    <source>
        <dbReference type="ARBA" id="ARBA00022537"/>
    </source>
</evidence>
<dbReference type="GO" id="GO:0044218">
    <property type="term" value="C:other organism cell membrane"/>
    <property type="evidence" value="ECO:0007669"/>
    <property type="project" value="UniProtKB-KW"/>
</dbReference>
<evidence type="ECO:0000256" key="1">
    <source>
        <dbReference type="ARBA" id="ARBA00004175"/>
    </source>
</evidence>
<dbReference type="InParanoid" id="A0A1V9WYF9"/>
<dbReference type="SMART" id="SM00248">
    <property type="entry name" value="ANK"/>
    <property type="match status" value="4"/>
</dbReference>
<keyword evidence="8" id="KW-1053">Target membrane</keyword>
<dbReference type="AlphaFoldDB" id="A0A1V9WYF9"/>
<evidence type="ECO:0000313" key="14">
    <source>
        <dbReference type="Proteomes" id="UP000192247"/>
    </source>
</evidence>
<dbReference type="InterPro" id="IPR002110">
    <property type="entry name" value="Ankyrin_rpt"/>
</dbReference>
<dbReference type="Gene3D" id="1.25.40.20">
    <property type="entry name" value="Ankyrin repeat-containing domain"/>
    <property type="match status" value="2"/>
</dbReference>
<reference evidence="13 14" key="1">
    <citation type="journal article" date="2017" name="Gigascience">
        <title>Draft genome of the honey bee ectoparasitic mite, Tropilaelaps mercedesae, is shaped by the parasitic life history.</title>
        <authorList>
            <person name="Dong X."/>
            <person name="Armstrong S.D."/>
            <person name="Xia D."/>
            <person name="Makepeace B.L."/>
            <person name="Darby A.C."/>
            <person name="Kadowaki T."/>
        </authorList>
    </citation>
    <scope>NUCLEOTIDE SEQUENCE [LARGE SCALE GENOMIC DNA]</scope>
    <source>
        <strain evidence="13">Wuxi-XJTLU</strain>
    </source>
</reference>
<evidence type="ECO:0000256" key="7">
    <source>
        <dbReference type="ARBA" id="ARBA00023136"/>
    </source>
</evidence>
<keyword evidence="5" id="KW-0638">Presynaptic neurotoxin</keyword>
<keyword evidence="14" id="KW-1185">Reference proteome</keyword>
<dbReference type="PANTHER" id="PTHR24198">
    <property type="entry name" value="ANKYRIN REPEAT AND PROTEIN KINASE DOMAIN-CONTAINING PROTEIN"/>
    <property type="match status" value="1"/>
</dbReference>
<name>A0A1V9WYF9_9ACAR</name>
<organism evidence="13 14">
    <name type="scientific">Tropilaelaps mercedesae</name>
    <dbReference type="NCBI Taxonomy" id="418985"/>
    <lineage>
        <taxon>Eukaryota</taxon>
        <taxon>Metazoa</taxon>
        <taxon>Ecdysozoa</taxon>
        <taxon>Arthropoda</taxon>
        <taxon>Chelicerata</taxon>
        <taxon>Arachnida</taxon>
        <taxon>Acari</taxon>
        <taxon>Parasitiformes</taxon>
        <taxon>Mesostigmata</taxon>
        <taxon>Gamasina</taxon>
        <taxon>Dermanyssoidea</taxon>
        <taxon>Laelapidae</taxon>
        <taxon>Tropilaelaps</taxon>
    </lineage>
</organism>
<proteinExistence type="inferred from homology"/>
<gene>
    <name evidence="13" type="ORF">BIW11_02386</name>
</gene>
<dbReference type="PANTHER" id="PTHR24198:SF165">
    <property type="entry name" value="ANKYRIN REPEAT-CONTAINING PROTEIN-RELATED"/>
    <property type="match status" value="1"/>
</dbReference>
<keyword evidence="3" id="KW-1052">Target cell membrane</keyword>
<keyword evidence="7" id="KW-0472">Membrane</keyword>
<accession>A0A1V9WYF9</accession>
<dbReference type="PROSITE" id="PS50088">
    <property type="entry name" value="ANK_REPEAT"/>
    <property type="match status" value="1"/>
</dbReference>
<keyword evidence="5" id="KW-0528">Neurotoxin</keyword>
<comment type="similarity">
    <text evidence="9">Belongs to the cationic peptide 01 (latrotoxin) family. 03 (alpha-latrotoxin) subfamily.</text>
</comment>
<feature type="repeat" description="ANK" evidence="12">
    <location>
        <begin position="166"/>
        <end position="194"/>
    </location>
</feature>
<dbReference type="InterPro" id="IPR036770">
    <property type="entry name" value="Ankyrin_rpt-contain_sf"/>
</dbReference>
<sequence>MEKLRRLNFVELHRELLACVANEEDALPASLRGRINELRWPTREFLVNTSASVDGSVRTPLLIACGSAKRRTIDVLLAWHAVPTVEEFHCVLRSNSPQRAALVEQLLRRARPSTIQRVFWLSCQYNEADLAAACLNLGACLDSLLRLRNPLEDAPAVWRHTGPPDPLLFAASQGYAKLVKVLEKHGADMTASDDDDIGCLMLAAFGRHAHVVEYLLSKLAPSVDDTARVYEVLGAAHVIAGNTGAGKAAWKKAINVLEKAGGHKCRYVAQIDSLDATLGFRTKAELEHMRAKDFRIQALIIVERHLGRTRLFTEALLATPYTIQISIFTLRVILHHDKLTVDNLLTVQTQLEKLGFFKTAEVCRVMDCLEWCIAAVGHLRDLVEIHPISQYDLVRYKALVKFASRVLLCLELHSENDVCHSHLQHLLRRIVGVCCPMAHVYSLLHHLVRARTEQHGSSKSSIFVLLLSAGADLAVLDADCNTLLHEAVMAQQLEDQPVDKDLINCLIKAGVSPSDVNSQGISVEDTVRRLLDDATWQYENSDISVSDED</sequence>
<evidence type="ECO:0000256" key="8">
    <source>
        <dbReference type="ARBA" id="ARBA00023298"/>
    </source>
</evidence>
<evidence type="ECO:0000256" key="12">
    <source>
        <dbReference type="PROSITE-ProRule" id="PRU00023"/>
    </source>
</evidence>
<evidence type="ECO:0000256" key="10">
    <source>
        <dbReference type="ARBA" id="ARBA00049715"/>
    </source>
</evidence>
<dbReference type="OrthoDB" id="10258888at2759"/>
<keyword evidence="5" id="KW-0800">Toxin</keyword>
<dbReference type="Proteomes" id="UP000192247">
    <property type="component" value="Unassembled WGS sequence"/>
</dbReference>
<protein>
    <recommendedName>
        <fullName evidence="11">Alpha-latrotoxin</fullName>
    </recommendedName>
</protein>
<dbReference type="EMBL" id="MNPL01033429">
    <property type="protein sequence ID" value="OQR66191.1"/>
    <property type="molecule type" value="Genomic_DNA"/>
</dbReference>
<evidence type="ECO:0000256" key="11">
    <source>
        <dbReference type="ARBA" id="ARBA00049811"/>
    </source>
</evidence>
<dbReference type="GO" id="GO:0044231">
    <property type="term" value="C:host cell presynaptic membrane"/>
    <property type="evidence" value="ECO:0007669"/>
    <property type="project" value="UniProtKB-KW"/>
</dbReference>
<dbReference type="GO" id="GO:0006887">
    <property type="term" value="P:exocytosis"/>
    <property type="evidence" value="ECO:0007669"/>
    <property type="project" value="UniProtKB-KW"/>
</dbReference>
<evidence type="ECO:0000256" key="9">
    <source>
        <dbReference type="ARBA" id="ARBA00049657"/>
    </source>
</evidence>
<comment type="caution">
    <text evidence="13">The sequence shown here is derived from an EMBL/GenBank/DDBJ whole genome shotgun (WGS) entry which is preliminary data.</text>
</comment>
<keyword evidence="4" id="KW-0677">Repeat</keyword>